<dbReference type="AlphaFoldDB" id="A0A699TIJ7"/>
<comment type="caution">
    <text evidence="1">The sequence shown here is derived from an EMBL/GenBank/DDBJ whole genome shotgun (WGS) entry which is preliminary data.</text>
</comment>
<accession>A0A699TIJ7</accession>
<dbReference type="EMBL" id="BKCJ011235765">
    <property type="protein sequence ID" value="GFD08074.1"/>
    <property type="molecule type" value="Genomic_DNA"/>
</dbReference>
<name>A0A699TIJ7_TANCI</name>
<gene>
    <name evidence="1" type="ORF">Tci_880043</name>
</gene>
<reference evidence="1" key="1">
    <citation type="journal article" date="2019" name="Sci. Rep.">
        <title>Draft genome of Tanacetum cinerariifolium, the natural source of mosquito coil.</title>
        <authorList>
            <person name="Yamashiro T."/>
            <person name="Shiraishi A."/>
            <person name="Satake H."/>
            <person name="Nakayama K."/>
        </authorList>
    </citation>
    <scope>NUCLEOTIDE SEQUENCE</scope>
</reference>
<proteinExistence type="predicted"/>
<sequence>DLSTSATGRYVNGQYTDTGIAQSWQRKAPKYGTAADDAMSSTITKFSTTLGNLYNALGDGAPVVAYNTLQQRKTSGKYSSTFGAQLDDGSVITGLMASDSILNMIGAMADLDTTTATAKEKVDALNTAVGTYYQAFFSADEQFADLTD</sequence>
<feature type="non-terminal residue" evidence="1">
    <location>
        <position position="148"/>
    </location>
</feature>
<protein>
    <submittedName>
        <fullName evidence="1">Uncharacterized protein</fullName>
    </submittedName>
</protein>
<feature type="non-terminal residue" evidence="1">
    <location>
        <position position="1"/>
    </location>
</feature>
<organism evidence="1">
    <name type="scientific">Tanacetum cinerariifolium</name>
    <name type="common">Dalmatian daisy</name>
    <name type="synonym">Chrysanthemum cinerariifolium</name>
    <dbReference type="NCBI Taxonomy" id="118510"/>
    <lineage>
        <taxon>Eukaryota</taxon>
        <taxon>Viridiplantae</taxon>
        <taxon>Streptophyta</taxon>
        <taxon>Embryophyta</taxon>
        <taxon>Tracheophyta</taxon>
        <taxon>Spermatophyta</taxon>
        <taxon>Magnoliopsida</taxon>
        <taxon>eudicotyledons</taxon>
        <taxon>Gunneridae</taxon>
        <taxon>Pentapetalae</taxon>
        <taxon>asterids</taxon>
        <taxon>campanulids</taxon>
        <taxon>Asterales</taxon>
        <taxon>Asteraceae</taxon>
        <taxon>Asteroideae</taxon>
        <taxon>Anthemideae</taxon>
        <taxon>Anthemidinae</taxon>
        <taxon>Tanacetum</taxon>
    </lineage>
</organism>
<evidence type="ECO:0000313" key="1">
    <source>
        <dbReference type="EMBL" id="GFD08074.1"/>
    </source>
</evidence>